<dbReference type="EMBL" id="JAANQT010001133">
    <property type="protein sequence ID" value="KAG1306436.1"/>
    <property type="molecule type" value="Genomic_DNA"/>
</dbReference>
<evidence type="ECO:0000256" key="3">
    <source>
        <dbReference type="ARBA" id="ARBA00023015"/>
    </source>
</evidence>
<feature type="compositionally biased region" description="Polar residues" evidence="6">
    <location>
        <begin position="1"/>
        <end position="14"/>
    </location>
</feature>
<dbReference type="OrthoDB" id="2278435at2759"/>
<proteinExistence type="predicted"/>
<organism evidence="7 8">
    <name type="scientific">Rhizopus oryzae</name>
    <name type="common">Mucormycosis agent</name>
    <name type="synonym">Rhizopus arrhizus var. delemar</name>
    <dbReference type="NCBI Taxonomy" id="64495"/>
    <lineage>
        <taxon>Eukaryota</taxon>
        <taxon>Fungi</taxon>
        <taxon>Fungi incertae sedis</taxon>
        <taxon>Mucoromycota</taxon>
        <taxon>Mucoromycotina</taxon>
        <taxon>Mucoromycetes</taxon>
        <taxon>Mucorales</taxon>
        <taxon>Mucorineae</taxon>
        <taxon>Rhizopodaceae</taxon>
        <taxon>Rhizopus</taxon>
    </lineage>
</organism>
<feature type="region of interest" description="Disordered" evidence="6">
    <location>
        <begin position="1"/>
        <end position="72"/>
    </location>
</feature>
<evidence type="ECO:0008006" key="9">
    <source>
        <dbReference type="Google" id="ProtNLM"/>
    </source>
</evidence>
<evidence type="ECO:0000256" key="6">
    <source>
        <dbReference type="SAM" id="MobiDB-lite"/>
    </source>
</evidence>
<dbReference type="GO" id="GO:0000981">
    <property type="term" value="F:DNA-binding transcription factor activity, RNA polymerase II-specific"/>
    <property type="evidence" value="ECO:0007669"/>
    <property type="project" value="InterPro"/>
</dbReference>
<evidence type="ECO:0000256" key="1">
    <source>
        <dbReference type="ARBA" id="ARBA00004123"/>
    </source>
</evidence>
<keyword evidence="8" id="KW-1185">Reference proteome</keyword>
<name>A0A9P6X6G8_RHIOR</name>
<evidence type="ECO:0000256" key="5">
    <source>
        <dbReference type="ARBA" id="ARBA00023242"/>
    </source>
</evidence>
<keyword evidence="2" id="KW-0479">Metal-binding</keyword>
<keyword evidence="5" id="KW-0539">Nucleus</keyword>
<keyword evidence="3" id="KW-0805">Transcription regulation</keyword>
<accession>A0A9P6X6G8</accession>
<dbReference type="GO" id="GO:0005634">
    <property type="term" value="C:nucleus"/>
    <property type="evidence" value="ECO:0007669"/>
    <property type="project" value="UniProtKB-SubCell"/>
</dbReference>
<gene>
    <name evidence="7" type="ORF">G6F64_007598</name>
</gene>
<comment type="caution">
    <text evidence="7">The sequence shown here is derived from an EMBL/GenBank/DDBJ whole genome shotgun (WGS) entry which is preliminary data.</text>
</comment>
<evidence type="ECO:0000256" key="4">
    <source>
        <dbReference type="ARBA" id="ARBA00023163"/>
    </source>
</evidence>
<dbReference type="AlphaFoldDB" id="A0A9P6X6G8"/>
<dbReference type="GO" id="GO:0046872">
    <property type="term" value="F:metal ion binding"/>
    <property type="evidence" value="ECO:0007669"/>
    <property type="project" value="UniProtKB-KW"/>
</dbReference>
<reference evidence="7" key="1">
    <citation type="journal article" date="2020" name="Microb. Genom.">
        <title>Genetic diversity of clinical and environmental Mucorales isolates obtained from an investigation of mucormycosis cases among solid organ transplant recipients.</title>
        <authorList>
            <person name="Nguyen M.H."/>
            <person name="Kaul D."/>
            <person name="Muto C."/>
            <person name="Cheng S.J."/>
            <person name="Richter R.A."/>
            <person name="Bruno V.M."/>
            <person name="Liu G."/>
            <person name="Beyhan S."/>
            <person name="Sundermann A.J."/>
            <person name="Mounaud S."/>
            <person name="Pasculle A.W."/>
            <person name="Nierman W.C."/>
            <person name="Driscoll E."/>
            <person name="Cumbie R."/>
            <person name="Clancy C.J."/>
            <person name="Dupont C.L."/>
        </authorList>
    </citation>
    <scope>NUCLEOTIDE SEQUENCE</scope>
    <source>
        <strain evidence="7">GL11</strain>
    </source>
</reference>
<dbReference type="InterPro" id="IPR050815">
    <property type="entry name" value="TF_fung"/>
</dbReference>
<keyword evidence="4" id="KW-0804">Transcription</keyword>
<evidence type="ECO:0000313" key="7">
    <source>
        <dbReference type="EMBL" id="KAG1306436.1"/>
    </source>
</evidence>
<evidence type="ECO:0000313" key="8">
    <source>
        <dbReference type="Proteomes" id="UP000716291"/>
    </source>
</evidence>
<dbReference type="Proteomes" id="UP000716291">
    <property type="component" value="Unassembled WGS sequence"/>
</dbReference>
<feature type="compositionally biased region" description="Polar residues" evidence="6">
    <location>
        <begin position="51"/>
        <end position="72"/>
    </location>
</feature>
<protein>
    <recommendedName>
        <fullName evidence="9">Transcription factor domain-containing protein</fullName>
    </recommendedName>
</protein>
<sequence>MEEQFKNYNIQFQLESAEYSEEGEEEEGKIEEEEEEEEEEEVDEEEDIHRMNSSASSTTFSQADHTTSDSTTQNNWKLTITSGSEGMSFQTSIKRLADINTFLSATSQYFYSFSSPIRTPNYHIDRSLNVLTVTNKMLKIEYVLHAFFQNKQKKTILAIAPLCDDSIRIQFKRQIIHSYFRCMGRLNPLFPMPHFLPLFEADLSLMVTSAIASFVTYTQCQHVPPIPYPMTRESLAEEFRREAKERLDDVLFEEEPNIFIAATLLFLSQIALIILDNSEARLYMNLAWRMILELKPKYTDLLYELETTEKVQTVEMIEAETWRRLFYAIRYLEFSLYVIYDGLKDYSSILFDTGIGYPIVLQIEDHNKETRDSVEAFYQVVRINDCQLSQKDDDIKYQLFTGQLEQLSLDDLQRLENQLCEFWKSLPAHFRLSDSPFEYLQIERIQQCSNPYAIFLNQTYYINWLRLETRLMETPWTTGLEGANMDRYDGDRALLLVSICADAVAKIFYVLFHRLPCNIELHWVMVAADAMGMLKRSANPQIRARAAANLKTTLFVLKHRIQKHTEEDPNNSFGLLNSMLPSVSTPDSCTSSSTMTNSEPDELEINEPPTFAAYFDELGKVMDTYLDKDETTLI</sequence>
<dbReference type="PANTHER" id="PTHR47338:SF5">
    <property type="entry name" value="ZN(II)2CYS6 TRANSCRIPTION FACTOR (EUROFUNG)"/>
    <property type="match status" value="1"/>
</dbReference>
<feature type="compositionally biased region" description="Acidic residues" evidence="6">
    <location>
        <begin position="18"/>
        <end position="46"/>
    </location>
</feature>
<comment type="subcellular location">
    <subcellularLocation>
        <location evidence="1">Nucleus</location>
    </subcellularLocation>
</comment>
<dbReference type="CDD" id="cd12148">
    <property type="entry name" value="fungal_TF_MHR"/>
    <property type="match status" value="1"/>
</dbReference>
<evidence type="ECO:0000256" key="2">
    <source>
        <dbReference type="ARBA" id="ARBA00022723"/>
    </source>
</evidence>
<dbReference type="PANTHER" id="PTHR47338">
    <property type="entry name" value="ZN(II)2CYS6 TRANSCRIPTION FACTOR (EUROFUNG)-RELATED"/>
    <property type="match status" value="1"/>
</dbReference>